<proteinExistence type="predicted"/>
<accession>A0A150WBT3</accession>
<name>A0A150WBT3_BDEBC</name>
<comment type="caution">
    <text evidence="2">The sequence shown here is derived from an EMBL/GenBank/DDBJ whole genome shotgun (WGS) entry which is preliminary data.</text>
</comment>
<dbReference type="AlphaFoldDB" id="A0A150WBT3"/>
<keyword evidence="1" id="KW-0732">Signal</keyword>
<dbReference type="RefSeq" id="WP_063245137.1">
    <property type="nucleotide sequence ID" value="NZ_LUKF01000020.1"/>
</dbReference>
<dbReference type="Proteomes" id="UP000075391">
    <property type="component" value="Unassembled WGS sequence"/>
</dbReference>
<sequence length="279" mass="31451">MTKSCFKTFALSLLLAPLTTAHAKEVASPVLISQTYFYDDKVANADDLFIITVQNKLGMIDWDGTTVEMKINDSSTVKITSKNPKSFNVIADKNYPKDLTLPTVKILEDQVQIQVPQWHIVKNGNPKISYRYINGLDTTPWVQFQNALQPLLIHQEEISLPAVLNSKDKKDLKSWIDLLLTKTAAVGANLTYSFRVSYEYTVAPKTPWIVLPVFLAPSKQYDKADAAAMADAVENFFKANQPYKNNSSQLVFSIIVFQNQMPLLEVQEFELPLDLTDID</sequence>
<protein>
    <recommendedName>
        <fullName evidence="4">DUF4424 domain-containing protein</fullName>
    </recommendedName>
</protein>
<reference evidence="2 3" key="1">
    <citation type="submission" date="2016-03" db="EMBL/GenBank/DDBJ databases">
        <authorList>
            <person name="Ploux O."/>
        </authorList>
    </citation>
    <scope>NUCLEOTIDE SEQUENCE [LARGE SCALE GENOMIC DNA]</scope>
    <source>
        <strain evidence="2 3">BER2</strain>
    </source>
</reference>
<evidence type="ECO:0008006" key="4">
    <source>
        <dbReference type="Google" id="ProtNLM"/>
    </source>
</evidence>
<evidence type="ECO:0000256" key="1">
    <source>
        <dbReference type="SAM" id="SignalP"/>
    </source>
</evidence>
<dbReference type="EMBL" id="LUKF01000020">
    <property type="protein sequence ID" value="KYG60371.1"/>
    <property type="molecule type" value="Genomic_DNA"/>
</dbReference>
<dbReference type="OrthoDB" id="9818694at2"/>
<gene>
    <name evidence="2" type="ORF">AZI85_12930</name>
</gene>
<organism evidence="2 3">
    <name type="scientific">Bdellovibrio bacteriovorus</name>
    <dbReference type="NCBI Taxonomy" id="959"/>
    <lineage>
        <taxon>Bacteria</taxon>
        <taxon>Pseudomonadati</taxon>
        <taxon>Bdellovibrionota</taxon>
        <taxon>Bdellovibrionia</taxon>
        <taxon>Bdellovibrionales</taxon>
        <taxon>Pseudobdellovibrionaceae</taxon>
        <taxon>Bdellovibrio</taxon>
    </lineage>
</organism>
<evidence type="ECO:0000313" key="3">
    <source>
        <dbReference type="Proteomes" id="UP000075391"/>
    </source>
</evidence>
<evidence type="ECO:0000313" key="2">
    <source>
        <dbReference type="EMBL" id="KYG60371.1"/>
    </source>
</evidence>
<feature type="chain" id="PRO_5007572480" description="DUF4424 domain-containing protein" evidence="1">
    <location>
        <begin position="24"/>
        <end position="279"/>
    </location>
</feature>
<feature type="signal peptide" evidence="1">
    <location>
        <begin position="1"/>
        <end position="23"/>
    </location>
</feature>